<evidence type="ECO:0000259" key="3">
    <source>
        <dbReference type="Pfam" id="PF08531"/>
    </source>
</evidence>
<feature type="domain" description="Alpha-L-rhamnosidase six-hairpin glycosidase" evidence="4">
    <location>
        <begin position="447"/>
        <end position="571"/>
    </location>
</feature>
<dbReference type="Pfam" id="PF05592">
    <property type="entry name" value="Bac_rhamnosid"/>
    <property type="match status" value="1"/>
</dbReference>
<evidence type="ECO:0000259" key="4">
    <source>
        <dbReference type="Pfam" id="PF17389"/>
    </source>
</evidence>
<dbReference type="PANTHER" id="PTHR33307:SF6">
    <property type="entry name" value="ALPHA-RHAMNOSIDASE (EUROFUNG)-RELATED"/>
    <property type="match status" value="1"/>
</dbReference>
<sequence>MRLYATISTAALMLASVPTSTASFCGAVKISQLSVDGRTDAPLGLGNPRPTLAWQMIQTRDCPESDDICPADRRTAYEIQATATDDDLQAGHLIWKSGKTEGNEQNVLFGINLTSRDTSDWDRARWIDYPGRNNSQPLPLFVRPFDIPSGKVVADARLYISGVCMHHATVNGEDATDEVLAPGYSNYQLSSDYRTYDVMNALRPSPNAVGVSLGNGPVYVRRNVRNPAVGRNAPYSWWESQLMGNGTLSADVTTGSSNVRLSSVARYNIGGSINIDTSDGEQLGWDKPGTDLKPSAWTSAGIAPAPNLATKLVARAAELIKEQERFTPVSVTSPVPGIWVFDFGQNIVGWPLITLPELPAGVTIKVAPAEGLNANGTVNQASLGPGPRGSDLFNAYTTAGRAGGETWHPRLNYFGMQWVQVIGLPSGFEPGPELVTGIRLQADVPIAGTFTSSNARLNRINKMAHYSFASNLMSVFTDCPGREKLSYPVDYTMPMGAIYRNFHVDGMLRTSMRHLGEGQSVADTPMAGNVALKTPVYDWGYSGRFGDEINWGNAIVFVPSFLHDLYDDTTVGQISHTGDSLVNTKILPFDMSAMEYFFSDDPNLVLLR</sequence>
<keyword evidence="1" id="KW-0732">Signal</keyword>
<feature type="chain" id="PRO_5003002406" evidence="1">
    <location>
        <begin position="23"/>
        <end position="608"/>
    </location>
</feature>
<dbReference type="HOGENOM" id="CLU_449188_0_0_1"/>
<keyword evidence="6" id="KW-1185">Reference proteome</keyword>
<accession>C9ST06</accession>
<name>C9ST06_VERA1</name>
<dbReference type="Proteomes" id="UP000008698">
    <property type="component" value="Unassembled WGS sequence"/>
</dbReference>
<dbReference type="InterPro" id="IPR008902">
    <property type="entry name" value="Rhamnosid_concanavalin"/>
</dbReference>
<dbReference type="Gene3D" id="1.50.10.10">
    <property type="match status" value="1"/>
</dbReference>
<organism evidence="6">
    <name type="scientific">Verticillium alfalfae (strain VaMs.102 / ATCC MYA-4576 / FGSC 10136)</name>
    <name type="common">Verticillium wilt of alfalfa</name>
    <name type="synonym">Verticillium albo-atrum</name>
    <dbReference type="NCBI Taxonomy" id="526221"/>
    <lineage>
        <taxon>Eukaryota</taxon>
        <taxon>Fungi</taxon>
        <taxon>Dikarya</taxon>
        <taxon>Ascomycota</taxon>
        <taxon>Pezizomycotina</taxon>
        <taxon>Sordariomycetes</taxon>
        <taxon>Hypocreomycetidae</taxon>
        <taxon>Glomerellales</taxon>
        <taxon>Plectosphaerellaceae</taxon>
        <taxon>Verticillium</taxon>
    </lineage>
</organism>
<dbReference type="GeneID" id="9529912"/>
<dbReference type="OrthoDB" id="10036721at2759"/>
<feature type="signal peptide" evidence="1">
    <location>
        <begin position="1"/>
        <end position="22"/>
    </location>
</feature>
<evidence type="ECO:0000313" key="6">
    <source>
        <dbReference type="Proteomes" id="UP000008698"/>
    </source>
</evidence>
<dbReference type="RefSeq" id="XP_003001772.1">
    <property type="nucleotide sequence ID" value="XM_003001726.1"/>
</dbReference>
<evidence type="ECO:0000256" key="1">
    <source>
        <dbReference type="SAM" id="SignalP"/>
    </source>
</evidence>
<dbReference type="GO" id="GO:0005975">
    <property type="term" value="P:carbohydrate metabolic process"/>
    <property type="evidence" value="ECO:0007669"/>
    <property type="project" value="InterPro"/>
</dbReference>
<dbReference type="EMBL" id="DS985224">
    <property type="protein sequence ID" value="EEY21921.1"/>
    <property type="molecule type" value="Genomic_DNA"/>
</dbReference>
<feature type="domain" description="Bacterial alpha-L-rhamnosidase N-terminal" evidence="3">
    <location>
        <begin position="152"/>
        <end position="322"/>
    </location>
</feature>
<evidence type="ECO:0000313" key="5">
    <source>
        <dbReference type="EMBL" id="EEY21921.1"/>
    </source>
</evidence>
<dbReference type="Pfam" id="PF17389">
    <property type="entry name" value="Bac_rhamnosid6H"/>
    <property type="match status" value="1"/>
</dbReference>
<dbReference type="InterPro" id="IPR012341">
    <property type="entry name" value="6hp_glycosidase-like_sf"/>
</dbReference>
<dbReference type="InterPro" id="IPR013737">
    <property type="entry name" value="Bac_rhamnosid_N"/>
</dbReference>
<gene>
    <name evidence="5" type="ORF">VDBG_08031</name>
</gene>
<evidence type="ECO:0000259" key="2">
    <source>
        <dbReference type="Pfam" id="PF05592"/>
    </source>
</evidence>
<dbReference type="AlphaFoldDB" id="C9ST06"/>
<feature type="domain" description="Alpha-L-rhamnosidase concanavalin-like" evidence="2">
    <location>
        <begin position="336"/>
        <end position="430"/>
    </location>
</feature>
<dbReference type="PANTHER" id="PTHR33307">
    <property type="entry name" value="ALPHA-RHAMNOSIDASE (EUROFUNG)"/>
    <property type="match status" value="1"/>
</dbReference>
<proteinExistence type="predicted"/>
<protein>
    <submittedName>
        <fullName evidence="5">Alpha-L-rhamnosidase</fullName>
    </submittedName>
</protein>
<dbReference type="InterPro" id="IPR035396">
    <property type="entry name" value="Bac_rhamnosid6H"/>
</dbReference>
<dbReference type="InterPro" id="IPR016007">
    <property type="entry name" value="Alpha_rhamnosid"/>
</dbReference>
<dbReference type="Gene3D" id="2.60.120.260">
    <property type="entry name" value="Galactose-binding domain-like"/>
    <property type="match status" value="2"/>
</dbReference>
<dbReference type="eggNOG" id="ENOG502R8AB">
    <property type="taxonomic scope" value="Eukaryota"/>
</dbReference>
<dbReference type="Pfam" id="PF08531">
    <property type="entry name" value="Bac_rhamnosid_N"/>
    <property type="match status" value="1"/>
</dbReference>
<reference evidence="6" key="1">
    <citation type="journal article" date="2011" name="PLoS Pathog.">
        <title>Comparative genomics yields insights into niche adaptation of plant vascular wilt pathogens.</title>
        <authorList>
            <person name="Klosterman S.J."/>
            <person name="Subbarao K.V."/>
            <person name="Kang S."/>
            <person name="Veronese P."/>
            <person name="Gold S.E."/>
            <person name="Thomma B.P.H.J."/>
            <person name="Chen Z."/>
            <person name="Henrissat B."/>
            <person name="Lee Y.-H."/>
            <person name="Park J."/>
            <person name="Garcia-Pedrajas M.D."/>
            <person name="Barbara D.J."/>
            <person name="Anchieta A."/>
            <person name="de Jonge R."/>
            <person name="Santhanam P."/>
            <person name="Maruthachalam K."/>
            <person name="Atallah Z."/>
            <person name="Amyotte S.G."/>
            <person name="Paz Z."/>
            <person name="Inderbitzin P."/>
            <person name="Hayes R.J."/>
            <person name="Heiman D.I."/>
            <person name="Young S."/>
            <person name="Zeng Q."/>
            <person name="Engels R."/>
            <person name="Galagan J."/>
            <person name="Cuomo C.A."/>
            <person name="Dobinson K.F."/>
            <person name="Ma L.-J."/>
        </authorList>
    </citation>
    <scope>NUCLEOTIDE SEQUENCE [LARGE SCALE GENOMIC DNA]</scope>
    <source>
        <strain evidence="6">VaMs.102 / ATCC MYA-4576 / FGSC 10136</strain>
    </source>
</reference>
<dbReference type="KEGG" id="val:VDBG_08031"/>